<comment type="caution">
    <text evidence="4">The sequence shown here is derived from an EMBL/GenBank/DDBJ whole genome shotgun (WGS) entry which is preliminary data.</text>
</comment>
<evidence type="ECO:0000256" key="2">
    <source>
        <dbReference type="PROSITE-ProRule" id="PRU00104"/>
    </source>
</evidence>
<name>A0AAD9QI17_ACRCE</name>
<feature type="non-terminal residue" evidence="4">
    <location>
        <position position="169"/>
    </location>
</feature>
<evidence type="ECO:0000313" key="5">
    <source>
        <dbReference type="Proteomes" id="UP001249851"/>
    </source>
</evidence>
<organism evidence="4 5">
    <name type="scientific">Acropora cervicornis</name>
    <name type="common">Staghorn coral</name>
    <dbReference type="NCBI Taxonomy" id="6130"/>
    <lineage>
        <taxon>Eukaryota</taxon>
        <taxon>Metazoa</taxon>
        <taxon>Cnidaria</taxon>
        <taxon>Anthozoa</taxon>
        <taxon>Hexacorallia</taxon>
        <taxon>Scleractinia</taxon>
        <taxon>Astrocoeniina</taxon>
        <taxon>Acroporidae</taxon>
        <taxon>Acropora</taxon>
    </lineage>
</organism>
<dbReference type="PROSITE" id="PS50237">
    <property type="entry name" value="HECT"/>
    <property type="match status" value="1"/>
</dbReference>
<dbReference type="Gene3D" id="3.90.1750.10">
    <property type="entry name" value="Hect, E3 ligase catalytic domains"/>
    <property type="match status" value="1"/>
</dbReference>
<evidence type="ECO:0000313" key="4">
    <source>
        <dbReference type="EMBL" id="KAK2561653.1"/>
    </source>
</evidence>
<comment type="caution">
    <text evidence="2">Lacks conserved residue(s) required for the propagation of feature annotation.</text>
</comment>
<proteinExistence type="predicted"/>
<dbReference type="EMBL" id="JARQWQ010000031">
    <property type="protein sequence ID" value="KAK2561653.1"/>
    <property type="molecule type" value="Genomic_DNA"/>
</dbReference>
<reference evidence="4" key="1">
    <citation type="journal article" date="2023" name="G3 (Bethesda)">
        <title>Whole genome assembly and annotation of the endangered Caribbean coral Acropora cervicornis.</title>
        <authorList>
            <person name="Selwyn J.D."/>
            <person name="Vollmer S.V."/>
        </authorList>
    </citation>
    <scope>NUCLEOTIDE SEQUENCE</scope>
    <source>
        <strain evidence="4">K2</strain>
    </source>
</reference>
<keyword evidence="1 2" id="KW-0833">Ubl conjugation pathway</keyword>
<keyword evidence="5" id="KW-1185">Reference proteome</keyword>
<dbReference type="AlphaFoldDB" id="A0AAD9QI17"/>
<dbReference type="SUPFAM" id="SSF56204">
    <property type="entry name" value="Hect, E3 ligase catalytic domain"/>
    <property type="match status" value="1"/>
</dbReference>
<dbReference type="Proteomes" id="UP001249851">
    <property type="component" value="Unassembled WGS sequence"/>
</dbReference>
<gene>
    <name evidence="4" type="ORF">P5673_015005</name>
</gene>
<feature type="domain" description="HECT" evidence="3">
    <location>
        <begin position="49"/>
        <end position="76"/>
    </location>
</feature>
<dbReference type="InterPro" id="IPR035983">
    <property type="entry name" value="Hect_E3_ubiquitin_ligase"/>
</dbReference>
<dbReference type="GO" id="GO:0004842">
    <property type="term" value="F:ubiquitin-protein transferase activity"/>
    <property type="evidence" value="ECO:0007669"/>
    <property type="project" value="InterPro"/>
</dbReference>
<accession>A0AAD9QI17</accession>
<evidence type="ECO:0000259" key="3">
    <source>
        <dbReference type="PROSITE" id="PS50237"/>
    </source>
</evidence>
<dbReference type="InterPro" id="IPR000569">
    <property type="entry name" value="HECT_dom"/>
</dbReference>
<reference evidence="4" key="2">
    <citation type="journal article" date="2023" name="Science">
        <title>Genomic signatures of disease resistance in endangered staghorn corals.</title>
        <authorList>
            <person name="Vollmer S.V."/>
            <person name="Selwyn J.D."/>
            <person name="Despard B.A."/>
            <person name="Roesel C.L."/>
        </authorList>
    </citation>
    <scope>NUCLEOTIDE SEQUENCE</scope>
    <source>
        <strain evidence="4">K2</strain>
    </source>
</reference>
<sequence length="169" mass="18737">NEKPDYLDEVLKELQRCFSTQKEKVKVEEEDVLYDASAYFKDPCFNPTKCLRIVYTGQPAVDTGGVSRHFFSQLLQVISEMFFQGTNYKSPIYNADTVASGTMKYIGTIIAHSILLGDPGFPVFSPSVYPYIATGDLNTAMAMLNYGYCSEPVKNFLDKDSASSTSADG</sequence>
<protein>
    <recommendedName>
        <fullName evidence="3">HECT domain-containing protein</fullName>
    </recommendedName>
</protein>
<evidence type="ECO:0000256" key="1">
    <source>
        <dbReference type="ARBA" id="ARBA00022786"/>
    </source>
</evidence>